<evidence type="ECO:0000313" key="11">
    <source>
        <dbReference type="Proteomes" id="UP000450000"/>
    </source>
</evidence>
<dbReference type="EMBL" id="WBOF01000001">
    <property type="protein sequence ID" value="MQS14603.1"/>
    <property type="molecule type" value="Genomic_DNA"/>
</dbReference>
<keyword evidence="5 8" id="KW-1133">Transmembrane helix</keyword>
<keyword evidence="11" id="KW-1185">Reference proteome</keyword>
<evidence type="ECO:0000256" key="4">
    <source>
        <dbReference type="ARBA" id="ARBA00022692"/>
    </source>
</evidence>
<feature type="compositionally biased region" description="Basic and acidic residues" evidence="7">
    <location>
        <begin position="1"/>
        <end position="11"/>
    </location>
</feature>
<keyword evidence="6 8" id="KW-0472">Membrane</keyword>
<evidence type="ECO:0000256" key="6">
    <source>
        <dbReference type="ARBA" id="ARBA00023136"/>
    </source>
</evidence>
<feature type="compositionally biased region" description="Basic and acidic residues" evidence="7">
    <location>
        <begin position="52"/>
        <end position="62"/>
    </location>
</feature>
<dbReference type="GO" id="GO:0016020">
    <property type="term" value="C:membrane"/>
    <property type="evidence" value="ECO:0007669"/>
    <property type="project" value="UniProtKB-SubCell"/>
</dbReference>
<organism evidence="10 11">
    <name type="scientific">Streptomyces kaniharaensis</name>
    <dbReference type="NCBI Taxonomy" id="212423"/>
    <lineage>
        <taxon>Bacteria</taxon>
        <taxon>Bacillati</taxon>
        <taxon>Actinomycetota</taxon>
        <taxon>Actinomycetes</taxon>
        <taxon>Kitasatosporales</taxon>
        <taxon>Streptomycetaceae</taxon>
        <taxon>Streptomyces</taxon>
    </lineage>
</organism>
<feature type="transmembrane region" description="Helical" evidence="8">
    <location>
        <begin position="166"/>
        <end position="184"/>
    </location>
</feature>
<evidence type="ECO:0000256" key="7">
    <source>
        <dbReference type="SAM" id="MobiDB-lite"/>
    </source>
</evidence>
<gene>
    <name evidence="10" type="ORF">F7Q99_20615</name>
</gene>
<name>A0A6N7KYE5_9ACTN</name>
<evidence type="ECO:0000313" key="10">
    <source>
        <dbReference type="EMBL" id="MQS14603.1"/>
    </source>
</evidence>
<feature type="region of interest" description="Disordered" evidence="7">
    <location>
        <begin position="1"/>
        <end position="92"/>
    </location>
</feature>
<feature type="transmembrane region" description="Helical" evidence="8">
    <location>
        <begin position="133"/>
        <end position="154"/>
    </location>
</feature>
<dbReference type="Gene3D" id="3.40.50.720">
    <property type="entry name" value="NAD(P)-binding Rossmann-like Domain"/>
    <property type="match status" value="1"/>
</dbReference>
<dbReference type="AlphaFoldDB" id="A0A6N7KYE5"/>
<protein>
    <submittedName>
        <fullName evidence="10">Exopolysaccharide biosynthesis polyprenyl glycosylphosphotransferase</fullName>
    </submittedName>
</protein>
<evidence type="ECO:0000256" key="3">
    <source>
        <dbReference type="ARBA" id="ARBA00022679"/>
    </source>
</evidence>
<dbReference type="PANTHER" id="PTHR30576">
    <property type="entry name" value="COLANIC BIOSYNTHESIS UDP-GLUCOSE LIPID CARRIER TRANSFERASE"/>
    <property type="match status" value="1"/>
</dbReference>
<comment type="subcellular location">
    <subcellularLocation>
        <location evidence="1">Membrane</location>
        <topology evidence="1">Multi-pass membrane protein</topology>
    </subcellularLocation>
</comment>
<dbReference type="PANTHER" id="PTHR30576:SF0">
    <property type="entry name" value="UNDECAPRENYL-PHOSPHATE N-ACETYLGALACTOSAMINYL 1-PHOSPHATE TRANSFERASE-RELATED"/>
    <property type="match status" value="1"/>
</dbReference>
<feature type="transmembrane region" description="Helical" evidence="8">
    <location>
        <begin position="371"/>
        <end position="395"/>
    </location>
</feature>
<proteinExistence type="inferred from homology"/>
<evidence type="ECO:0000256" key="8">
    <source>
        <dbReference type="SAM" id="Phobius"/>
    </source>
</evidence>
<feature type="compositionally biased region" description="Low complexity" evidence="7">
    <location>
        <begin position="29"/>
        <end position="40"/>
    </location>
</feature>
<dbReference type="GO" id="GO:0016780">
    <property type="term" value="F:phosphotransferase activity, for other substituted phosphate groups"/>
    <property type="evidence" value="ECO:0007669"/>
    <property type="project" value="TreeGrafter"/>
</dbReference>
<accession>A0A6N7KYE5</accession>
<keyword evidence="3 10" id="KW-0808">Transferase</keyword>
<evidence type="ECO:0000256" key="1">
    <source>
        <dbReference type="ARBA" id="ARBA00004141"/>
    </source>
</evidence>
<sequence length="555" mass="59944">MSEVRERTESRRRQRVLSGPRPPGRDGRCAPAGAGASSPRAHSRGVRALMTIDHDSVPRSDRTLSGLRPGTGLLDRPARSAPTEAVPPPRRHRRAVPSRLALPLALVQVDAIALCAAIGIANRVLDPALRVAPLAGAAGVLPLLLLLNLAGGLYRTRLTLSVLDELPALAVRAVVATAFAITLTGCLDGRWPDSGPATPARLTALLGALLLIAALGRAVLYHLVRRVRCSRPSPVLVLGAGRLGRRVAAALRERGEYGMRPVGFLDADPPLLGGDTDLPVLGGREVLEREIRRHRVQHVVATGGAADEAETAAALRDAARLGCEVWLVPALREYGSLPIGGPAGGDHLWGFPCLQVGRPAMRRPGWAAKRALDVTAAALGLLLLAPVLILCALAVRFDTGPGVLFRQQRTGLDGRVFTVLKFRTLRPSNEHESATRWNIAQDHRMGAVGRLLRRSSLDELPQLWNVLRGDMSLVGPRPERPYFVMRFGQAYPEYADRHRVPVGLTGLAQVNGLRGDTSIEDRARFDNRYIESWSLWQDVKILCRTAALMLHPDGS</sequence>
<feature type="transmembrane region" description="Helical" evidence="8">
    <location>
        <begin position="204"/>
        <end position="224"/>
    </location>
</feature>
<dbReference type="InterPro" id="IPR003362">
    <property type="entry name" value="Bact_transf"/>
</dbReference>
<dbReference type="InterPro" id="IPR036291">
    <property type="entry name" value="NAD(P)-bd_dom_sf"/>
</dbReference>
<dbReference type="Pfam" id="PF02397">
    <property type="entry name" value="Bac_transf"/>
    <property type="match status" value="1"/>
</dbReference>
<evidence type="ECO:0000256" key="2">
    <source>
        <dbReference type="ARBA" id="ARBA00006464"/>
    </source>
</evidence>
<dbReference type="NCBIfam" id="TIGR03025">
    <property type="entry name" value="EPS_sugtrans"/>
    <property type="match status" value="1"/>
</dbReference>
<comment type="caution">
    <text evidence="10">The sequence shown here is derived from an EMBL/GenBank/DDBJ whole genome shotgun (WGS) entry which is preliminary data.</text>
</comment>
<dbReference type="Proteomes" id="UP000450000">
    <property type="component" value="Unassembled WGS sequence"/>
</dbReference>
<dbReference type="InterPro" id="IPR017475">
    <property type="entry name" value="EPS_sugar_tfrase"/>
</dbReference>
<keyword evidence="4 8" id="KW-0812">Transmembrane</keyword>
<evidence type="ECO:0000256" key="5">
    <source>
        <dbReference type="ARBA" id="ARBA00022989"/>
    </source>
</evidence>
<evidence type="ECO:0000259" key="9">
    <source>
        <dbReference type="Pfam" id="PF02397"/>
    </source>
</evidence>
<feature type="transmembrane region" description="Helical" evidence="8">
    <location>
        <begin position="100"/>
        <end position="121"/>
    </location>
</feature>
<dbReference type="SUPFAM" id="SSF51735">
    <property type="entry name" value="NAD(P)-binding Rossmann-fold domains"/>
    <property type="match status" value="1"/>
</dbReference>
<comment type="similarity">
    <text evidence="2">Belongs to the bacterial sugar transferase family.</text>
</comment>
<dbReference type="OrthoDB" id="9808602at2"/>
<feature type="domain" description="Bacterial sugar transferase" evidence="9">
    <location>
        <begin position="369"/>
        <end position="550"/>
    </location>
</feature>
<reference evidence="10 11" key="1">
    <citation type="submission" date="2019-09" db="EMBL/GenBank/DDBJ databases">
        <title>Genome Sequences of Streptomyces kaniharaensis ATCC 21070.</title>
        <authorList>
            <person name="Zhu W."/>
            <person name="De Crecy-Lagard V."/>
            <person name="Richards N.G."/>
        </authorList>
    </citation>
    <scope>NUCLEOTIDE SEQUENCE [LARGE SCALE GENOMIC DNA]</scope>
    <source>
        <strain evidence="10 11">SF-557</strain>
    </source>
</reference>